<evidence type="ECO:0000313" key="6">
    <source>
        <dbReference type="Proteomes" id="UP001274321"/>
    </source>
</evidence>
<keyword evidence="2" id="KW-0132">Cell division</keyword>
<sequence>MTRTPKILRDATAFDAVDFEHVRIAEALLFAAEEPLDDASLAARLPEGADVDGILLALRQHYAVRGINLVSNGGRHAFRTAADLAVLLRREAVEARKLSRAALETLAIIAYHQPATRAEIEAIRGVSVAKGTMEVLLETGWIRLRGRRRTPGRPVTFGTTPDFLDHFGLNAIGDLPGMEELKAAGLLDSRLPAGLDIPMPADDGALREDEEPLEEPDLDILTLLDSAAPNGEGAP</sequence>
<evidence type="ECO:0000256" key="4">
    <source>
        <dbReference type="ARBA" id="ARBA00023306"/>
    </source>
</evidence>
<protein>
    <submittedName>
        <fullName evidence="5">SMC-Scp complex subunit ScpB</fullName>
    </submittedName>
</protein>
<evidence type="ECO:0000256" key="2">
    <source>
        <dbReference type="ARBA" id="ARBA00022618"/>
    </source>
</evidence>
<dbReference type="InterPro" id="IPR036390">
    <property type="entry name" value="WH_DNA-bd_sf"/>
</dbReference>
<keyword evidence="1" id="KW-0963">Cytoplasm</keyword>
<dbReference type="PANTHER" id="PTHR34298:SF2">
    <property type="entry name" value="SEGREGATION AND CONDENSATION PROTEIN B"/>
    <property type="match status" value="1"/>
</dbReference>
<dbReference type="SUPFAM" id="SSF46785">
    <property type="entry name" value="Winged helix' DNA-binding domain"/>
    <property type="match status" value="2"/>
</dbReference>
<dbReference type="Gene3D" id="1.10.10.10">
    <property type="entry name" value="Winged helix-like DNA-binding domain superfamily/Winged helix DNA-binding domain"/>
    <property type="match status" value="2"/>
</dbReference>
<dbReference type="Proteomes" id="UP001274321">
    <property type="component" value="Unassembled WGS sequence"/>
</dbReference>
<dbReference type="InterPro" id="IPR036388">
    <property type="entry name" value="WH-like_DNA-bd_sf"/>
</dbReference>
<dbReference type="NCBIfam" id="TIGR00281">
    <property type="entry name" value="SMC-Scp complex subunit ScpB"/>
    <property type="match status" value="1"/>
</dbReference>
<dbReference type="PIRSF" id="PIRSF019345">
    <property type="entry name" value="ScpB"/>
    <property type="match status" value="1"/>
</dbReference>
<dbReference type="RefSeq" id="WP_319845754.1">
    <property type="nucleotide sequence ID" value="NZ_JAXAFJ010000014.1"/>
</dbReference>
<reference evidence="5 6" key="1">
    <citation type="submission" date="2023-11" db="EMBL/GenBank/DDBJ databases">
        <authorList>
            <person name="Bao R."/>
        </authorList>
    </citation>
    <scope>NUCLEOTIDE SEQUENCE [LARGE SCALE GENOMIC DNA]</scope>
    <source>
        <strain evidence="5 6">PJ23</strain>
    </source>
</reference>
<keyword evidence="6" id="KW-1185">Reference proteome</keyword>
<accession>A0ABU4RSL3</accession>
<evidence type="ECO:0000256" key="3">
    <source>
        <dbReference type="ARBA" id="ARBA00022829"/>
    </source>
</evidence>
<evidence type="ECO:0000256" key="1">
    <source>
        <dbReference type="ARBA" id="ARBA00022490"/>
    </source>
</evidence>
<dbReference type="EMBL" id="JAXAFJ010000014">
    <property type="protein sequence ID" value="MDX6807611.1"/>
    <property type="molecule type" value="Genomic_DNA"/>
</dbReference>
<dbReference type="InterPro" id="IPR005234">
    <property type="entry name" value="ScpB_csome_segregation"/>
</dbReference>
<keyword evidence="4" id="KW-0131">Cell cycle</keyword>
<evidence type="ECO:0000313" key="5">
    <source>
        <dbReference type="EMBL" id="MDX6807611.1"/>
    </source>
</evidence>
<dbReference type="PANTHER" id="PTHR34298">
    <property type="entry name" value="SEGREGATION AND CONDENSATION PROTEIN B"/>
    <property type="match status" value="1"/>
</dbReference>
<proteinExistence type="predicted"/>
<dbReference type="Pfam" id="PF04079">
    <property type="entry name" value="SMC_ScpB"/>
    <property type="match status" value="1"/>
</dbReference>
<name>A0ABU4RSL3_9HYPH</name>
<gene>
    <name evidence="5" type="primary">scpB</name>
    <name evidence="5" type="ORF">SCD90_16230</name>
</gene>
<comment type="caution">
    <text evidence="5">The sequence shown here is derived from an EMBL/GenBank/DDBJ whole genome shotgun (WGS) entry which is preliminary data.</text>
</comment>
<keyword evidence="3" id="KW-0159">Chromosome partition</keyword>
<organism evidence="5 6">
    <name type="scientific">Terrihabitans rhizophilus</name>
    <dbReference type="NCBI Taxonomy" id="3092662"/>
    <lineage>
        <taxon>Bacteria</taxon>
        <taxon>Pseudomonadati</taxon>
        <taxon>Pseudomonadota</taxon>
        <taxon>Alphaproteobacteria</taxon>
        <taxon>Hyphomicrobiales</taxon>
        <taxon>Terrihabitans</taxon>
    </lineage>
</organism>